<evidence type="ECO:0000313" key="8">
    <source>
        <dbReference type="Proteomes" id="UP000824219"/>
    </source>
</evidence>
<keyword evidence="1" id="KW-0053">Apoptosis</keyword>
<sequence>MQIRELILTVLVLYSTVSLVLAPRDTTYPREHPAGQKLVCNRCPPGYRLQKHYTETQQTICKPCDEGLYTEVWNYIYECLPCR</sequence>
<dbReference type="Gene3D" id="2.10.50.10">
    <property type="entry name" value="Tumor Necrosis Factor Receptor, subunit A, domain 2"/>
    <property type="match status" value="1"/>
</dbReference>
<dbReference type="PANTHER" id="PTHR23097">
    <property type="entry name" value="TUMOR NECROSIS FACTOR RECEPTOR SUPERFAMILY MEMBER"/>
    <property type="match status" value="1"/>
</dbReference>
<name>A0A9D3NLK0_9TELE</name>
<dbReference type="Proteomes" id="UP000824219">
    <property type="component" value="Linkage Group LG14"/>
</dbReference>
<dbReference type="EMBL" id="JAHKSW010000014">
    <property type="protein sequence ID" value="KAG7324564.1"/>
    <property type="molecule type" value="Genomic_DNA"/>
</dbReference>
<accession>A0A9D3NLK0</accession>
<proteinExistence type="predicted"/>
<dbReference type="PANTHER" id="PTHR23097:SF181">
    <property type="entry name" value="CASPASE-8-LIKE"/>
    <property type="match status" value="1"/>
</dbReference>
<protein>
    <submittedName>
        <fullName evidence="7">Uncharacterized protein</fullName>
    </submittedName>
</protein>
<comment type="caution">
    <text evidence="7">The sequence shown here is derived from an EMBL/GenBank/DDBJ whole genome shotgun (WGS) entry which is preliminary data.</text>
</comment>
<evidence type="ECO:0000256" key="1">
    <source>
        <dbReference type="ARBA" id="ARBA00022703"/>
    </source>
</evidence>
<evidence type="ECO:0000256" key="5">
    <source>
        <dbReference type="ARBA" id="ARBA00023180"/>
    </source>
</evidence>
<evidence type="ECO:0000256" key="2">
    <source>
        <dbReference type="ARBA" id="ARBA00022729"/>
    </source>
</evidence>
<keyword evidence="4" id="KW-1015">Disulfide bond</keyword>
<dbReference type="AlphaFoldDB" id="A0A9D3NLK0"/>
<dbReference type="OrthoDB" id="9990004at2759"/>
<keyword evidence="3" id="KW-0677">Repeat</keyword>
<dbReference type="GO" id="GO:0006915">
    <property type="term" value="P:apoptotic process"/>
    <property type="evidence" value="ECO:0007669"/>
    <property type="project" value="UniProtKB-KW"/>
</dbReference>
<keyword evidence="8" id="KW-1185">Reference proteome</keyword>
<evidence type="ECO:0000313" key="7">
    <source>
        <dbReference type="EMBL" id="KAG7324564.1"/>
    </source>
</evidence>
<reference evidence="7 8" key="1">
    <citation type="submission" date="2021-06" db="EMBL/GenBank/DDBJ databases">
        <title>Chromosome-level genome assembly of the red-tail catfish (Hemibagrus wyckioides).</title>
        <authorList>
            <person name="Shao F."/>
        </authorList>
    </citation>
    <scope>NUCLEOTIDE SEQUENCE [LARGE SCALE GENOMIC DNA]</scope>
    <source>
        <strain evidence="7">EC202008001</strain>
        <tissue evidence="7">Blood</tissue>
    </source>
</reference>
<dbReference type="InterPro" id="IPR052459">
    <property type="entry name" value="TNFRSF_decoy_receptor"/>
</dbReference>
<evidence type="ECO:0000256" key="6">
    <source>
        <dbReference type="SAM" id="SignalP"/>
    </source>
</evidence>
<organism evidence="7 8">
    <name type="scientific">Hemibagrus wyckioides</name>
    <dbReference type="NCBI Taxonomy" id="337641"/>
    <lineage>
        <taxon>Eukaryota</taxon>
        <taxon>Metazoa</taxon>
        <taxon>Chordata</taxon>
        <taxon>Craniata</taxon>
        <taxon>Vertebrata</taxon>
        <taxon>Euteleostomi</taxon>
        <taxon>Actinopterygii</taxon>
        <taxon>Neopterygii</taxon>
        <taxon>Teleostei</taxon>
        <taxon>Ostariophysi</taxon>
        <taxon>Siluriformes</taxon>
        <taxon>Bagridae</taxon>
        <taxon>Hemibagrus</taxon>
    </lineage>
</organism>
<gene>
    <name evidence="7" type="ORF">KOW79_012580</name>
</gene>
<feature type="chain" id="PRO_5038472649" evidence="6">
    <location>
        <begin position="23"/>
        <end position="83"/>
    </location>
</feature>
<keyword evidence="2 6" id="KW-0732">Signal</keyword>
<keyword evidence="5" id="KW-0325">Glycoprotein</keyword>
<dbReference type="SUPFAM" id="SSF57586">
    <property type="entry name" value="TNF receptor-like"/>
    <property type="match status" value="1"/>
</dbReference>
<evidence type="ECO:0000256" key="3">
    <source>
        <dbReference type="ARBA" id="ARBA00022737"/>
    </source>
</evidence>
<evidence type="ECO:0000256" key="4">
    <source>
        <dbReference type="ARBA" id="ARBA00023157"/>
    </source>
</evidence>
<feature type="signal peptide" evidence="6">
    <location>
        <begin position="1"/>
        <end position="22"/>
    </location>
</feature>